<keyword evidence="13" id="KW-1185">Reference proteome</keyword>
<dbReference type="NCBIfam" id="TIGR02532">
    <property type="entry name" value="IV_pilin_GFxxxE"/>
    <property type="match status" value="1"/>
</dbReference>
<evidence type="ECO:0000259" key="11">
    <source>
        <dbReference type="Pfam" id="PF08334"/>
    </source>
</evidence>
<dbReference type="EMBL" id="BOPV01000001">
    <property type="protein sequence ID" value="GIL41789.1"/>
    <property type="molecule type" value="Genomic_DNA"/>
</dbReference>
<name>A0A8S8XIJ0_9PROT</name>
<evidence type="ECO:0000256" key="6">
    <source>
        <dbReference type="ARBA" id="ARBA00022519"/>
    </source>
</evidence>
<evidence type="ECO:0000313" key="12">
    <source>
        <dbReference type="EMBL" id="GIL41789.1"/>
    </source>
</evidence>
<organism evidence="12 13">
    <name type="scientific">Roseiterribacter gracilis</name>
    <dbReference type="NCBI Taxonomy" id="2812848"/>
    <lineage>
        <taxon>Bacteria</taxon>
        <taxon>Pseudomonadati</taxon>
        <taxon>Pseudomonadota</taxon>
        <taxon>Alphaproteobacteria</taxon>
        <taxon>Rhodospirillales</taxon>
        <taxon>Roseiterribacteraceae</taxon>
        <taxon>Roseiterribacter</taxon>
    </lineage>
</organism>
<comment type="subcellular location">
    <subcellularLocation>
        <location evidence="1">Cell inner membrane</location>
        <topology evidence="1">Single-pass membrane protein</topology>
    </subcellularLocation>
</comment>
<evidence type="ECO:0000256" key="8">
    <source>
        <dbReference type="ARBA" id="ARBA00022989"/>
    </source>
</evidence>
<dbReference type="InterPro" id="IPR000983">
    <property type="entry name" value="Bac_GSPG_pilin"/>
</dbReference>
<dbReference type="GO" id="GO:0005886">
    <property type="term" value="C:plasma membrane"/>
    <property type="evidence" value="ECO:0007669"/>
    <property type="project" value="UniProtKB-SubCell"/>
</dbReference>
<protein>
    <recommendedName>
        <fullName evidence="3">Type II secretion system core protein G</fullName>
    </recommendedName>
</protein>
<dbReference type="InterPro" id="IPR045584">
    <property type="entry name" value="Pilin-like"/>
</dbReference>
<feature type="transmembrane region" description="Helical" evidence="10">
    <location>
        <begin position="28"/>
        <end position="49"/>
    </location>
</feature>
<evidence type="ECO:0000256" key="4">
    <source>
        <dbReference type="ARBA" id="ARBA00022475"/>
    </source>
</evidence>
<evidence type="ECO:0000256" key="5">
    <source>
        <dbReference type="ARBA" id="ARBA00022481"/>
    </source>
</evidence>
<dbReference type="PROSITE" id="PS00409">
    <property type="entry name" value="PROKAR_NTER_METHYL"/>
    <property type="match status" value="1"/>
</dbReference>
<feature type="domain" description="Type II secretion system protein GspG C-terminal" evidence="11">
    <location>
        <begin position="51"/>
        <end position="158"/>
    </location>
</feature>
<keyword evidence="8 10" id="KW-1133">Transmembrane helix</keyword>
<comment type="similarity">
    <text evidence="2">Belongs to the GSP G family.</text>
</comment>
<dbReference type="PRINTS" id="PR00813">
    <property type="entry name" value="BCTERIALGSPG"/>
</dbReference>
<keyword evidence="7 10" id="KW-0812">Transmembrane</keyword>
<dbReference type="Pfam" id="PF08334">
    <property type="entry name" value="T2SSG"/>
    <property type="match status" value="1"/>
</dbReference>
<accession>A0A8S8XIJ0</accession>
<dbReference type="InterPro" id="IPR010054">
    <property type="entry name" value="Type2_sec_GspG"/>
</dbReference>
<keyword evidence="9 10" id="KW-0472">Membrane</keyword>
<evidence type="ECO:0000256" key="9">
    <source>
        <dbReference type="ARBA" id="ARBA00023136"/>
    </source>
</evidence>
<comment type="caution">
    <text evidence="12">The sequence shown here is derived from an EMBL/GenBank/DDBJ whole genome shotgun (WGS) entry which is preliminary data.</text>
</comment>
<dbReference type="Gene3D" id="3.30.700.10">
    <property type="entry name" value="Glycoprotein, Type 4 Pilin"/>
    <property type="match status" value="1"/>
</dbReference>
<keyword evidence="6" id="KW-0997">Cell inner membrane</keyword>
<gene>
    <name evidence="12" type="ORF">TMPK1_40260</name>
</gene>
<proteinExistence type="inferred from homology"/>
<dbReference type="Pfam" id="PF07963">
    <property type="entry name" value="N_methyl"/>
    <property type="match status" value="1"/>
</dbReference>
<evidence type="ECO:0000256" key="3">
    <source>
        <dbReference type="ARBA" id="ARBA00020042"/>
    </source>
</evidence>
<evidence type="ECO:0000256" key="1">
    <source>
        <dbReference type="ARBA" id="ARBA00004377"/>
    </source>
</evidence>
<dbReference type="InterPro" id="IPR012902">
    <property type="entry name" value="N_methyl_site"/>
</dbReference>
<dbReference type="GO" id="GO:0015628">
    <property type="term" value="P:protein secretion by the type II secretion system"/>
    <property type="evidence" value="ECO:0007669"/>
    <property type="project" value="InterPro"/>
</dbReference>
<evidence type="ECO:0000256" key="7">
    <source>
        <dbReference type="ARBA" id="ARBA00022692"/>
    </source>
</evidence>
<dbReference type="InterPro" id="IPR013545">
    <property type="entry name" value="T2SS_protein-GspG_C"/>
</dbReference>
<dbReference type="NCBIfam" id="TIGR01710">
    <property type="entry name" value="typeII_sec_gspG"/>
    <property type="match status" value="1"/>
</dbReference>
<dbReference type="SUPFAM" id="SSF54523">
    <property type="entry name" value="Pili subunits"/>
    <property type="match status" value="1"/>
</dbReference>
<dbReference type="RefSeq" id="WP_420245426.1">
    <property type="nucleotide sequence ID" value="NZ_BOPV01000001.1"/>
</dbReference>
<sequence length="163" mass="17667">MNKKRNVAWAPAFAGARCARGRRAQRGFTLLEMLVVLVIIGLVVGLVGTQLFNRLDRSKVTAAETQVKLLKSALDTMKLDLGRYPDAQEGLQLLLVPPADPALRRRWTGPYLDGQVPVDPWGRAYVYDPKPAANGPVTLYSLGADGKPGGTDLDADIGFLPAR</sequence>
<dbReference type="GO" id="GO:0015627">
    <property type="term" value="C:type II protein secretion system complex"/>
    <property type="evidence" value="ECO:0007669"/>
    <property type="project" value="InterPro"/>
</dbReference>
<evidence type="ECO:0000256" key="2">
    <source>
        <dbReference type="ARBA" id="ARBA00009984"/>
    </source>
</evidence>
<evidence type="ECO:0000313" key="13">
    <source>
        <dbReference type="Proteomes" id="UP000681075"/>
    </source>
</evidence>
<keyword evidence="5" id="KW-0488">Methylation</keyword>
<keyword evidence="4" id="KW-1003">Cell membrane</keyword>
<reference evidence="12" key="1">
    <citation type="submission" date="2021-02" db="EMBL/GenBank/DDBJ databases">
        <title>Genome sequence of Rhodospirillales sp. strain TMPK1 isolated from soil.</title>
        <authorList>
            <person name="Nakai R."/>
            <person name="Kusada H."/>
            <person name="Tamaki H."/>
        </authorList>
    </citation>
    <scope>NUCLEOTIDE SEQUENCE</scope>
    <source>
        <strain evidence="12">TMPK1</strain>
    </source>
</reference>
<dbReference type="AlphaFoldDB" id="A0A8S8XIJ0"/>
<evidence type="ECO:0000256" key="10">
    <source>
        <dbReference type="SAM" id="Phobius"/>
    </source>
</evidence>
<dbReference type="Proteomes" id="UP000681075">
    <property type="component" value="Unassembled WGS sequence"/>
</dbReference>